<evidence type="ECO:0000256" key="1">
    <source>
        <dbReference type="SAM" id="Phobius"/>
    </source>
</evidence>
<keyword evidence="2" id="KW-1185">Reference proteome</keyword>
<keyword evidence="1" id="KW-1133">Transmembrane helix</keyword>
<sequence>MSRPIIRKTLSKAPELAPIYEDTVTNVPPRPVTVDMPTHPPVPVKVVEPGVFHVLIRFSQRDERILKIMAASLFTFAFISFMNWIMRLF</sequence>
<evidence type="ECO:0000313" key="3">
    <source>
        <dbReference type="WBParaSite" id="PSU_v2.g13079.t1"/>
    </source>
</evidence>
<organism evidence="2 3">
    <name type="scientific">Panagrolaimus superbus</name>
    <dbReference type="NCBI Taxonomy" id="310955"/>
    <lineage>
        <taxon>Eukaryota</taxon>
        <taxon>Metazoa</taxon>
        <taxon>Ecdysozoa</taxon>
        <taxon>Nematoda</taxon>
        <taxon>Chromadorea</taxon>
        <taxon>Rhabditida</taxon>
        <taxon>Tylenchina</taxon>
        <taxon>Panagrolaimomorpha</taxon>
        <taxon>Panagrolaimoidea</taxon>
        <taxon>Panagrolaimidae</taxon>
        <taxon>Panagrolaimus</taxon>
    </lineage>
</organism>
<dbReference type="WBParaSite" id="PSU_v2.g13079.t1">
    <property type="protein sequence ID" value="PSU_v2.g13079.t1"/>
    <property type="gene ID" value="PSU_v2.g13079"/>
</dbReference>
<keyword evidence="1" id="KW-0812">Transmembrane</keyword>
<proteinExistence type="predicted"/>
<reference evidence="3" key="1">
    <citation type="submission" date="2022-11" db="UniProtKB">
        <authorList>
            <consortium name="WormBaseParasite"/>
        </authorList>
    </citation>
    <scope>IDENTIFICATION</scope>
</reference>
<name>A0A914XYQ8_9BILA</name>
<feature type="transmembrane region" description="Helical" evidence="1">
    <location>
        <begin position="65"/>
        <end position="86"/>
    </location>
</feature>
<protein>
    <submittedName>
        <fullName evidence="3">Uncharacterized protein</fullName>
    </submittedName>
</protein>
<keyword evidence="1" id="KW-0472">Membrane</keyword>
<accession>A0A914XYQ8</accession>
<evidence type="ECO:0000313" key="2">
    <source>
        <dbReference type="Proteomes" id="UP000887577"/>
    </source>
</evidence>
<dbReference type="Proteomes" id="UP000887577">
    <property type="component" value="Unplaced"/>
</dbReference>
<dbReference type="AlphaFoldDB" id="A0A914XYQ8"/>